<sequence>MAAPPADIQLEDLIQHLAPGTRLLGLDLGTKTIGLAISDLGYRIATPFHTIRRVKFTKDAEELLAICGKEKVAGMVLGLPINMNGTEGPRVQATRAFIRSMKPLTDIPFVLWDERLSTAAAERAMIEADMSRRKRAEKIDAAAAGFILQGALDRLSQLRSQQARNAL</sequence>
<dbReference type="GO" id="GO:0005829">
    <property type="term" value="C:cytosol"/>
    <property type="evidence" value="ECO:0007669"/>
    <property type="project" value="TreeGrafter"/>
</dbReference>
<dbReference type="PANTHER" id="PTHR33317:SF4">
    <property type="entry name" value="POLYNUCLEOTIDYL TRANSFERASE, RIBONUCLEASE H-LIKE SUPERFAMILY PROTEIN"/>
    <property type="match status" value="1"/>
</dbReference>
<dbReference type="InterPro" id="IPR012337">
    <property type="entry name" value="RNaseH-like_sf"/>
</dbReference>
<dbReference type="EC" id="3.1.-.-" evidence="5"/>
<dbReference type="STRING" id="1855383.SAMN05216548_102132"/>
<accession>A0A1H9CER6</accession>
<dbReference type="Gene3D" id="3.30.420.140">
    <property type="entry name" value="YqgF/RNase H-like domain"/>
    <property type="match status" value="1"/>
</dbReference>
<dbReference type="AlphaFoldDB" id="A0A1H9CER6"/>
<dbReference type="PANTHER" id="PTHR33317">
    <property type="entry name" value="POLYNUCLEOTIDYL TRANSFERASE, RIBONUCLEASE H-LIKE SUPERFAMILY PROTEIN"/>
    <property type="match status" value="1"/>
</dbReference>
<dbReference type="Pfam" id="PF03652">
    <property type="entry name" value="RuvX"/>
    <property type="match status" value="1"/>
</dbReference>
<dbReference type="GO" id="GO:0004518">
    <property type="term" value="F:nuclease activity"/>
    <property type="evidence" value="ECO:0007669"/>
    <property type="project" value="UniProtKB-KW"/>
</dbReference>
<proteinExistence type="inferred from homology"/>
<keyword evidence="2 5" id="KW-0690">Ribosome biogenesis</keyword>
<evidence type="ECO:0000256" key="5">
    <source>
        <dbReference type="HAMAP-Rule" id="MF_00651"/>
    </source>
</evidence>
<keyword evidence="1 5" id="KW-0963">Cytoplasm</keyword>
<dbReference type="GO" id="GO:0016788">
    <property type="term" value="F:hydrolase activity, acting on ester bonds"/>
    <property type="evidence" value="ECO:0007669"/>
    <property type="project" value="UniProtKB-UniRule"/>
</dbReference>
<name>A0A1H9CER6_9HYPH</name>
<keyword evidence="3 5" id="KW-0540">Nuclease</keyword>
<comment type="similarity">
    <text evidence="5">Belongs to the YqgF HJR family.</text>
</comment>
<dbReference type="InterPro" id="IPR037027">
    <property type="entry name" value="YqgF/RNaseH-like_dom_sf"/>
</dbReference>
<evidence type="ECO:0000256" key="1">
    <source>
        <dbReference type="ARBA" id="ARBA00022490"/>
    </source>
</evidence>
<dbReference type="CDD" id="cd16964">
    <property type="entry name" value="YqgF"/>
    <property type="match status" value="1"/>
</dbReference>
<evidence type="ECO:0000313" key="8">
    <source>
        <dbReference type="Proteomes" id="UP000199647"/>
    </source>
</evidence>
<feature type="domain" description="YqgF/RNase H-like" evidence="6">
    <location>
        <begin position="21"/>
        <end position="121"/>
    </location>
</feature>
<dbReference type="OrthoDB" id="9796140at2"/>
<dbReference type="RefSeq" id="WP_092495309.1">
    <property type="nucleotide sequence ID" value="NZ_FOFG01000002.1"/>
</dbReference>
<dbReference type="SMART" id="SM00732">
    <property type="entry name" value="YqgFc"/>
    <property type="match status" value="1"/>
</dbReference>
<dbReference type="GO" id="GO:0000967">
    <property type="term" value="P:rRNA 5'-end processing"/>
    <property type="evidence" value="ECO:0007669"/>
    <property type="project" value="UniProtKB-UniRule"/>
</dbReference>
<gene>
    <name evidence="7" type="ORF">SAMN05216548_102132</name>
</gene>
<comment type="function">
    <text evidence="5">Could be a nuclease involved in processing of the 5'-end of pre-16S rRNA.</text>
</comment>
<evidence type="ECO:0000256" key="3">
    <source>
        <dbReference type="ARBA" id="ARBA00022722"/>
    </source>
</evidence>
<keyword evidence="8" id="KW-1185">Reference proteome</keyword>
<evidence type="ECO:0000256" key="4">
    <source>
        <dbReference type="ARBA" id="ARBA00022801"/>
    </source>
</evidence>
<dbReference type="SUPFAM" id="SSF53098">
    <property type="entry name" value="Ribonuclease H-like"/>
    <property type="match status" value="1"/>
</dbReference>
<protein>
    <recommendedName>
        <fullName evidence="5">Putative pre-16S rRNA nuclease</fullName>
        <ecNumber evidence="5">3.1.-.-</ecNumber>
    </recommendedName>
</protein>
<organism evidence="7 8">
    <name type="scientific">Faunimonas pinastri</name>
    <dbReference type="NCBI Taxonomy" id="1855383"/>
    <lineage>
        <taxon>Bacteria</taxon>
        <taxon>Pseudomonadati</taxon>
        <taxon>Pseudomonadota</taxon>
        <taxon>Alphaproteobacteria</taxon>
        <taxon>Hyphomicrobiales</taxon>
        <taxon>Afifellaceae</taxon>
        <taxon>Faunimonas</taxon>
    </lineage>
</organism>
<dbReference type="NCBIfam" id="TIGR00250">
    <property type="entry name" value="RNAse_H_YqgF"/>
    <property type="match status" value="1"/>
</dbReference>
<dbReference type="InterPro" id="IPR006641">
    <property type="entry name" value="YqgF/RNaseH-like_dom"/>
</dbReference>
<keyword evidence="4 5" id="KW-0378">Hydrolase</keyword>
<dbReference type="Proteomes" id="UP000199647">
    <property type="component" value="Unassembled WGS sequence"/>
</dbReference>
<evidence type="ECO:0000313" key="7">
    <source>
        <dbReference type="EMBL" id="SEP99652.1"/>
    </source>
</evidence>
<reference evidence="7 8" key="1">
    <citation type="submission" date="2016-10" db="EMBL/GenBank/DDBJ databases">
        <authorList>
            <person name="de Groot N.N."/>
        </authorList>
    </citation>
    <scope>NUCLEOTIDE SEQUENCE [LARGE SCALE GENOMIC DNA]</scope>
    <source>
        <strain evidence="7 8">A52C2</strain>
    </source>
</reference>
<evidence type="ECO:0000256" key="2">
    <source>
        <dbReference type="ARBA" id="ARBA00022517"/>
    </source>
</evidence>
<evidence type="ECO:0000259" key="6">
    <source>
        <dbReference type="SMART" id="SM00732"/>
    </source>
</evidence>
<comment type="subcellular location">
    <subcellularLocation>
        <location evidence="5">Cytoplasm</location>
    </subcellularLocation>
</comment>
<dbReference type="EMBL" id="FOFG01000002">
    <property type="protein sequence ID" value="SEP99652.1"/>
    <property type="molecule type" value="Genomic_DNA"/>
</dbReference>
<dbReference type="HAMAP" id="MF_00651">
    <property type="entry name" value="Nuclease_YqgF"/>
    <property type="match status" value="1"/>
</dbReference>
<dbReference type="InterPro" id="IPR005227">
    <property type="entry name" value="YqgF"/>
</dbReference>